<sequence>MITSSLLGLIGLSQLVTGVIDQNDVRAVSGGVVFGCALLIVIRRVRATAQLREAAETRPRLP</sequence>
<keyword evidence="3" id="KW-1185">Reference proteome</keyword>
<keyword evidence="1" id="KW-0812">Transmembrane</keyword>
<organism evidence="2 3">
    <name type="scientific">Sphingomonas oligophenolica</name>
    <dbReference type="NCBI Taxonomy" id="301154"/>
    <lineage>
        <taxon>Bacteria</taxon>
        <taxon>Pseudomonadati</taxon>
        <taxon>Pseudomonadota</taxon>
        <taxon>Alphaproteobacteria</taxon>
        <taxon>Sphingomonadales</taxon>
        <taxon>Sphingomonadaceae</taxon>
        <taxon>Sphingomonas</taxon>
    </lineage>
</organism>
<evidence type="ECO:0000313" key="2">
    <source>
        <dbReference type="EMBL" id="MEN2793439.1"/>
    </source>
</evidence>
<keyword evidence="1" id="KW-0472">Membrane</keyword>
<name>A0ABU9YC93_9SPHN</name>
<proteinExistence type="predicted"/>
<dbReference type="EMBL" id="JBDIME010000048">
    <property type="protein sequence ID" value="MEN2793439.1"/>
    <property type="molecule type" value="Genomic_DNA"/>
</dbReference>
<dbReference type="Proteomes" id="UP001419910">
    <property type="component" value="Unassembled WGS sequence"/>
</dbReference>
<feature type="transmembrane region" description="Helical" evidence="1">
    <location>
        <begin position="28"/>
        <end position="45"/>
    </location>
</feature>
<accession>A0ABU9YC93</accession>
<dbReference type="RefSeq" id="WP_343887554.1">
    <property type="nucleotide sequence ID" value="NZ_BAAAEH010000004.1"/>
</dbReference>
<evidence type="ECO:0000256" key="1">
    <source>
        <dbReference type="SAM" id="Phobius"/>
    </source>
</evidence>
<reference evidence="2 3" key="1">
    <citation type="submission" date="2024-05" db="EMBL/GenBank/DDBJ databases">
        <authorList>
            <person name="Liu Q."/>
            <person name="Xin Y.-H."/>
        </authorList>
    </citation>
    <scope>NUCLEOTIDE SEQUENCE [LARGE SCALE GENOMIC DNA]</scope>
    <source>
        <strain evidence="2 3">CGMCC 1.10181</strain>
    </source>
</reference>
<protein>
    <submittedName>
        <fullName evidence="2">Uncharacterized protein</fullName>
    </submittedName>
</protein>
<keyword evidence="1" id="KW-1133">Transmembrane helix</keyword>
<comment type="caution">
    <text evidence="2">The sequence shown here is derived from an EMBL/GenBank/DDBJ whole genome shotgun (WGS) entry which is preliminary data.</text>
</comment>
<evidence type="ECO:0000313" key="3">
    <source>
        <dbReference type="Proteomes" id="UP001419910"/>
    </source>
</evidence>
<gene>
    <name evidence="2" type="ORF">ABC974_27720</name>
</gene>